<proteinExistence type="predicted"/>
<evidence type="ECO:0000256" key="1">
    <source>
        <dbReference type="SAM" id="MobiDB-lite"/>
    </source>
</evidence>
<sequence length="41" mass="4331">MGKERAMSEHAEPDHRLCRSAAEALAGGPSGLGGRSERSQH</sequence>
<organism evidence="2">
    <name type="scientific">uncultured Acidimicrobiales bacterium</name>
    <dbReference type="NCBI Taxonomy" id="310071"/>
    <lineage>
        <taxon>Bacteria</taxon>
        <taxon>Bacillati</taxon>
        <taxon>Actinomycetota</taxon>
        <taxon>Acidimicrobiia</taxon>
        <taxon>Acidimicrobiales</taxon>
        <taxon>environmental samples</taxon>
    </lineage>
</organism>
<accession>A0A6J4H4T8</accession>
<gene>
    <name evidence="2" type="ORF">AVDCRST_MAG10-200</name>
</gene>
<evidence type="ECO:0000313" key="2">
    <source>
        <dbReference type="EMBL" id="CAA9212515.1"/>
    </source>
</evidence>
<dbReference type="EMBL" id="CADCTB010000013">
    <property type="protein sequence ID" value="CAA9212515.1"/>
    <property type="molecule type" value="Genomic_DNA"/>
</dbReference>
<dbReference type="AlphaFoldDB" id="A0A6J4H4T8"/>
<feature type="region of interest" description="Disordered" evidence="1">
    <location>
        <begin position="1"/>
        <end position="41"/>
    </location>
</feature>
<protein>
    <submittedName>
        <fullName evidence="2">Uncharacterized protein</fullName>
    </submittedName>
</protein>
<reference evidence="2" key="1">
    <citation type="submission" date="2020-02" db="EMBL/GenBank/DDBJ databases">
        <authorList>
            <person name="Meier V. D."/>
        </authorList>
    </citation>
    <scope>NUCLEOTIDE SEQUENCE</scope>
    <source>
        <strain evidence="2">AVDCRST_MAG10</strain>
    </source>
</reference>
<feature type="compositionally biased region" description="Basic and acidic residues" evidence="1">
    <location>
        <begin position="1"/>
        <end position="17"/>
    </location>
</feature>
<name>A0A6J4H4T8_9ACTN</name>